<keyword evidence="4" id="KW-1185">Reference proteome</keyword>
<organism evidence="3 4">
    <name type="scientific">Zea mays</name>
    <name type="common">Maize</name>
    <dbReference type="NCBI Taxonomy" id="4577"/>
    <lineage>
        <taxon>Eukaryota</taxon>
        <taxon>Viridiplantae</taxon>
        <taxon>Streptophyta</taxon>
        <taxon>Embryophyta</taxon>
        <taxon>Tracheophyta</taxon>
        <taxon>Spermatophyta</taxon>
        <taxon>Magnoliopsida</taxon>
        <taxon>Liliopsida</taxon>
        <taxon>Poales</taxon>
        <taxon>Poaceae</taxon>
        <taxon>PACMAD clade</taxon>
        <taxon>Panicoideae</taxon>
        <taxon>Andropogonodae</taxon>
        <taxon>Andropogoneae</taxon>
        <taxon>Tripsacinae</taxon>
        <taxon>Zea</taxon>
    </lineage>
</organism>
<dbReference type="InterPro" id="IPR005707">
    <property type="entry name" value="Ribosomal_uS2_euk/arc"/>
</dbReference>
<dbReference type="Gramene" id="Zm00001eb327500_T001">
    <property type="protein sequence ID" value="Zm00001eb327500_P001"/>
    <property type="gene ID" value="Zm00001eb327500"/>
</dbReference>
<evidence type="ECO:0000256" key="2">
    <source>
        <dbReference type="ARBA" id="ARBA00023274"/>
    </source>
</evidence>
<reference evidence="4" key="1">
    <citation type="submission" date="2015-12" db="EMBL/GenBank/DDBJ databases">
        <title>Update maize B73 reference genome by single molecule sequencing technologies.</title>
        <authorList>
            <consortium name="Maize Genome Sequencing Project"/>
            <person name="Ware D."/>
        </authorList>
    </citation>
    <scope>NUCLEOTIDE SEQUENCE [LARGE SCALE GENOMIC DNA]</scope>
    <source>
        <strain evidence="4">cv. B73</strain>
    </source>
</reference>
<evidence type="ECO:0000256" key="1">
    <source>
        <dbReference type="ARBA" id="ARBA00022980"/>
    </source>
</evidence>
<dbReference type="InParanoid" id="A0A804UEV2"/>
<protein>
    <recommendedName>
        <fullName evidence="5">40S ribosomal protein SA</fullName>
    </recommendedName>
</protein>
<dbReference type="InterPro" id="IPR023591">
    <property type="entry name" value="Ribosomal_uS2_flav_dom_sf"/>
</dbReference>
<keyword evidence="2" id="KW-0687">Ribonucleoprotein</keyword>
<accession>A0A804UEV2</accession>
<dbReference type="PANTHER" id="PTHR11489">
    <property type="entry name" value="40S RIBOSOMAL PROTEIN SA"/>
    <property type="match status" value="1"/>
</dbReference>
<dbReference type="GO" id="GO:0015935">
    <property type="term" value="C:small ribosomal subunit"/>
    <property type="evidence" value="ECO:0007669"/>
    <property type="project" value="InterPro"/>
</dbReference>
<dbReference type="EnsemblPlants" id="Zm00001eb327500_T001">
    <property type="protein sequence ID" value="Zm00001eb327500_P001"/>
    <property type="gene ID" value="Zm00001eb327500"/>
</dbReference>
<dbReference type="GO" id="GO:0006412">
    <property type="term" value="P:translation"/>
    <property type="evidence" value="ECO:0007669"/>
    <property type="project" value="InterPro"/>
</dbReference>
<dbReference type="SUPFAM" id="SSF52313">
    <property type="entry name" value="Ribosomal protein S2"/>
    <property type="match status" value="1"/>
</dbReference>
<dbReference type="AlphaFoldDB" id="A0A804UEV2"/>
<name>A0A804UEV2_MAIZE</name>
<dbReference type="GO" id="GO:0003735">
    <property type="term" value="F:structural constituent of ribosome"/>
    <property type="evidence" value="ECO:0007669"/>
    <property type="project" value="InterPro"/>
</dbReference>
<keyword evidence="1" id="KW-0689">Ribosomal protein</keyword>
<reference evidence="3" key="2">
    <citation type="submission" date="2019-07" db="EMBL/GenBank/DDBJ databases">
        <authorList>
            <person name="Seetharam A."/>
            <person name="Woodhouse M."/>
            <person name="Cannon E."/>
        </authorList>
    </citation>
    <scope>NUCLEOTIDE SEQUENCE [LARGE SCALE GENOMIC DNA]</scope>
    <source>
        <strain evidence="3">cv. B73</strain>
    </source>
</reference>
<evidence type="ECO:0008006" key="5">
    <source>
        <dbReference type="Google" id="ProtNLM"/>
    </source>
</evidence>
<evidence type="ECO:0000313" key="4">
    <source>
        <dbReference type="Proteomes" id="UP000007305"/>
    </source>
</evidence>
<reference evidence="3" key="3">
    <citation type="submission" date="2021-05" db="UniProtKB">
        <authorList>
            <consortium name="EnsemblPlants"/>
        </authorList>
    </citation>
    <scope>IDENTIFICATION</scope>
    <source>
        <strain evidence="3">cv. B73</strain>
    </source>
</reference>
<evidence type="ECO:0000313" key="3">
    <source>
        <dbReference type="EnsemblPlants" id="Zm00001eb327500_P001"/>
    </source>
</evidence>
<dbReference type="Gene3D" id="3.40.50.10490">
    <property type="entry name" value="Glucose-6-phosphate isomerase like protein, domain 1"/>
    <property type="match status" value="1"/>
</dbReference>
<dbReference type="Proteomes" id="UP000007305">
    <property type="component" value="Chromosome 7"/>
</dbReference>
<proteinExistence type="predicted"/>
<sequence>MRYVDIGIPANNKGKQSIGCMFWLLARMVLQMRGTILPGHKSIFFLLQDIEEAKEKEEEEALVAPGYGAVAEYTAPRADNWGDEWGAGEGEAVRLQLHLLASRLLVQTGLLLQLLPLMRDDVWDAAAPPPAAAAA</sequence>